<dbReference type="PANTHER" id="PTHR47597:SF2">
    <property type="entry name" value="LIPOYL-BINDING DOMAIN-CONTAINING PROTEIN"/>
    <property type="match status" value="1"/>
</dbReference>
<keyword evidence="3" id="KW-1185">Reference proteome</keyword>
<dbReference type="Gene3D" id="2.40.50.100">
    <property type="match status" value="1"/>
</dbReference>
<dbReference type="RefSeq" id="XP_027110717.1">
    <property type="nucleotide sequence ID" value="XM_027254916.2"/>
</dbReference>
<protein>
    <submittedName>
        <fullName evidence="4">Uncharacterized protein isoform X4</fullName>
    </submittedName>
</protein>
<evidence type="ECO:0000256" key="1">
    <source>
        <dbReference type="SAM" id="MobiDB-lite"/>
    </source>
</evidence>
<dbReference type="PANTHER" id="PTHR47597">
    <property type="entry name" value="IS A MEMBER OF THE PF|00364 BIOTIN-REQUIRING ENZYMES FAMILY-RELATED"/>
    <property type="match status" value="1"/>
</dbReference>
<name>A0A6P6VQT1_COFAR</name>
<dbReference type="SUPFAM" id="SSF51230">
    <property type="entry name" value="Single hybrid motif"/>
    <property type="match status" value="1"/>
</dbReference>
<accession>A0A6P6VQT1</accession>
<dbReference type="AlphaFoldDB" id="A0A6P6VQT1"/>
<proteinExistence type="predicted"/>
<dbReference type="InterPro" id="IPR011053">
    <property type="entry name" value="Single_hybrid_motif"/>
</dbReference>
<dbReference type="InterPro" id="IPR000089">
    <property type="entry name" value="Biotin_lipoyl"/>
</dbReference>
<feature type="compositionally biased region" description="Basic and acidic residues" evidence="1">
    <location>
        <begin position="61"/>
        <end position="71"/>
    </location>
</feature>
<feature type="region of interest" description="Disordered" evidence="1">
    <location>
        <begin position="58"/>
        <end position="77"/>
    </location>
</feature>
<organism evidence="3 4">
    <name type="scientific">Coffea arabica</name>
    <name type="common">Arabian coffee</name>
    <dbReference type="NCBI Taxonomy" id="13443"/>
    <lineage>
        <taxon>Eukaryota</taxon>
        <taxon>Viridiplantae</taxon>
        <taxon>Streptophyta</taxon>
        <taxon>Embryophyta</taxon>
        <taxon>Tracheophyta</taxon>
        <taxon>Spermatophyta</taxon>
        <taxon>Magnoliopsida</taxon>
        <taxon>eudicotyledons</taxon>
        <taxon>Gunneridae</taxon>
        <taxon>Pentapetalae</taxon>
        <taxon>asterids</taxon>
        <taxon>lamiids</taxon>
        <taxon>Gentianales</taxon>
        <taxon>Rubiaceae</taxon>
        <taxon>Ixoroideae</taxon>
        <taxon>Gardenieae complex</taxon>
        <taxon>Bertiereae - Coffeeae clade</taxon>
        <taxon>Coffeeae</taxon>
        <taxon>Coffea</taxon>
    </lineage>
</organism>
<reference evidence="4" key="2">
    <citation type="submission" date="2025-08" db="UniProtKB">
        <authorList>
            <consortium name="RefSeq"/>
        </authorList>
    </citation>
    <scope>IDENTIFICATION</scope>
    <source>
        <tissue evidence="4">Leaves</tissue>
    </source>
</reference>
<dbReference type="Proteomes" id="UP001652660">
    <property type="component" value="Chromosome 2e"/>
</dbReference>
<evidence type="ECO:0000313" key="4">
    <source>
        <dbReference type="RefSeq" id="XP_027110717.1"/>
    </source>
</evidence>
<gene>
    <name evidence="4" type="primary">LOC140003853</name>
</gene>
<feature type="domain" description="Lipoyl-binding" evidence="2">
    <location>
        <begin position="204"/>
        <end position="258"/>
    </location>
</feature>
<evidence type="ECO:0000313" key="3">
    <source>
        <dbReference type="Proteomes" id="UP001652660"/>
    </source>
</evidence>
<dbReference type="InterPro" id="IPR053217">
    <property type="entry name" value="ACC_Biotin_Carrier"/>
</dbReference>
<feature type="region of interest" description="Disordered" evidence="1">
    <location>
        <begin position="118"/>
        <end position="158"/>
    </location>
</feature>
<reference evidence="3" key="1">
    <citation type="journal article" date="2025" name="Foods">
        <title>Unveiling the Microbial Signatures of Arabica Coffee Cherries: Insights into Ripeness Specific Diversity, Functional Traits, and Implications for Quality and Safety.</title>
        <authorList>
            <consortium name="RefSeq"/>
            <person name="Tenea G.N."/>
            <person name="Cifuentes V."/>
            <person name="Reyes P."/>
            <person name="Cevallos-Vallejos M."/>
        </authorList>
    </citation>
    <scope>NUCLEOTIDE SEQUENCE [LARGE SCALE GENOMIC DNA]</scope>
</reference>
<dbReference type="Pfam" id="PF00364">
    <property type="entry name" value="Biotin_lipoyl"/>
    <property type="match status" value="1"/>
</dbReference>
<dbReference type="CDD" id="cd06850">
    <property type="entry name" value="biotinyl_domain"/>
    <property type="match status" value="1"/>
</dbReference>
<sequence length="267" mass="28282">MESAAVLRSFHFPMTTVGFSGLAKCHIQGLAYNGKLISSTSKMGGVIVSCVKTSEVPVTAKSDDSSQKESGPKNSIRRATFPNGFKALLTEVCDDTEIAELRVKVGDFEMHLKRNIQPPIAPAPVESPTVAPPIPSEPMNQSVPPPAPPKPSTEKMSPFTNVPAEKSAKLAALEASGASGYVLAASPTVGSFRRGRTLKGKRQPPILKEGDLIKEGQTIGYLDQFGTELPVKSDVAGEVLKILYNDGEAVGYGDPLIAVLPSFHGIK</sequence>
<evidence type="ECO:0000259" key="2">
    <source>
        <dbReference type="Pfam" id="PF00364"/>
    </source>
</evidence>